<evidence type="ECO:0000313" key="3">
    <source>
        <dbReference type="Proteomes" id="UP000256304"/>
    </source>
</evidence>
<keyword evidence="3" id="KW-1185">Reference proteome</keyword>
<gene>
    <name evidence="2" type="ORF">A8990_17117</name>
</gene>
<comment type="caution">
    <text evidence="2">The sequence shown here is derived from an EMBL/GenBank/DDBJ whole genome shotgun (WGS) entry which is preliminary data.</text>
</comment>
<feature type="transmembrane region" description="Helical" evidence="1">
    <location>
        <begin position="53"/>
        <end position="73"/>
    </location>
</feature>
<accession>A0A3D9Q620</accession>
<proteinExistence type="predicted"/>
<dbReference type="Proteomes" id="UP000256304">
    <property type="component" value="Unassembled WGS sequence"/>
</dbReference>
<reference evidence="2 3" key="1">
    <citation type="submission" date="2018-08" db="EMBL/GenBank/DDBJ databases">
        <title>Genomic Encyclopedia of Type Strains, Phase III (KMG-III): the genomes of soil and plant-associated and newly described type strains.</title>
        <authorList>
            <person name="Whitman W."/>
        </authorList>
    </citation>
    <scope>NUCLEOTIDE SEQUENCE [LARGE SCALE GENOMIC DNA]</scope>
    <source>
        <strain evidence="2 3">CGMCC 1.10966</strain>
    </source>
</reference>
<keyword evidence="1" id="KW-0812">Transmembrane</keyword>
<sequence length="74" mass="8652">MDHRWIRISFSLAAAILYLVPVLQRKQFKKEMAELRASGQLSRHLKEKWLRRLQLHIVLIIAATLCALAVVIFK</sequence>
<keyword evidence="1" id="KW-0472">Membrane</keyword>
<organism evidence="2 3">
    <name type="scientific">Paenibacillus taihuensis</name>
    <dbReference type="NCBI Taxonomy" id="1156355"/>
    <lineage>
        <taxon>Bacteria</taxon>
        <taxon>Bacillati</taxon>
        <taxon>Bacillota</taxon>
        <taxon>Bacilli</taxon>
        <taxon>Bacillales</taxon>
        <taxon>Paenibacillaceae</taxon>
        <taxon>Paenibacillus</taxon>
    </lineage>
</organism>
<protein>
    <submittedName>
        <fullName evidence="2">Uncharacterized protein</fullName>
    </submittedName>
</protein>
<evidence type="ECO:0000313" key="2">
    <source>
        <dbReference type="EMBL" id="REE55377.1"/>
    </source>
</evidence>
<feature type="transmembrane region" description="Helical" evidence="1">
    <location>
        <begin position="6"/>
        <end position="23"/>
    </location>
</feature>
<dbReference type="EMBL" id="QTTN01000071">
    <property type="protein sequence ID" value="REE55377.1"/>
    <property type="molecule type" value="Genomic_DNA"/>
</dbReference>
<evidence type="ECO:0000256" key="1">
    <source>
        <dbReference type="SAM" id="Phobius"/>
    </source>
</evidence>
<keyword evidence="1" id="KW-1133">Transmembrane helix</keyword>
<name>A0A3D9Q620_9BACL</name>
<dbReference type="AlphaFoldDB" id="A0A3D9Q620"/>